<sequence length="306" mass="34769">MLLLENLKKTIQKIAEVLKLKADKTDIVQSDWAQTDVNNKAFIRNKPNITDLTKSTYINLFNSPDDLSSSFWKVSGDITRSELHNHGVNFTITPYGSLIIEYKYGYRDLGESRLLLGMPPGEYNYRVSGDNIWRTCDIRSSSWEFSKSLIVNDTTFPAGYTFKLEIKSTYQYYLGFQLSYLILYQVNSGRNVTLMPRFMNARRISYSSITNNLSDAVIYNTNSTIDIIPNLYLDYPQSITINLDSNTNLPEYLSVKIFMATDGGQITFISPNIKSAPEGLVMNKLGAYSVILKVGNSYIVRIHNPS</sequence>
<evidence type="ECO:0000313" key="1">
    <source>
        <dbReference type="EMBL" id="DAF55108.1"/>
    </source>
</evidence>
<reference evidence="1" key="1">
    <citation type="journal article" date="2021" name="Proc. Natl. Acad. Sci. U.S.A.">
        <title>A Catalog of Tens of Thousands of Viruses from Human Metagenomes Reveals Hidden Associations with Chronic Diseases.</title>
        <authorList>
            <person name="Tisza M.J."/>
            <person name="Buck C.B."/>
        </authorList>
    </citation>
    <scope>NUCLEOTIDE SEQUENCE</scope>
    <source>
        <strain evidence="1">CtDOT22</strain>
    </source>
</reference>
<dbReference type="EMBL" id="BK032686">
    <property type="protein sequence ID" value="DAF55108.1"/>
    <property type="molecule type" value="Genomic_DNA"/>
</dbReference>
<proteinExistence type="predicted"/>
<organism evidence="1">
    <name type="scientific">Siphoviridae sp. ctDOT22</name>
    <dbReference type="NCBI Taxonomy" id="2827812"/>
    <lineage>
        <taxon>Viruses</taxon>
        <taxon>Duplodnaviria</taxon>
        <taxon>Heunggongvirae</taxon>
        <taxon>Uroviricota</taxon>
        <taxon>Caudoviricetes</taxon>
    </lineage>
</organism>
<name>A0A8S5SVJ8_9CAUD</name>
<protein>
    <submittedName>
        <fullName evidence="1">Uncharacterized protein</fullName>
    </submittedName>
</protein>
<accession>A0A8S5SVJ8</accession>